<dbReference type="PANTHER" id="PTHR43128:SF16">
    <property type="entry name" value="L-LACTATE DEHYDROGENASE"/>
    <property type="match status" value="1"/>
</dbReference>
<evidence type="ECO:0000256" key="2">
    <source>
        <dbReference type="ARBA" id="ARBA00023002"/>
    </source>
</evidence>
<feature type="domain" description="Lactate/malate dehydrogenase N-terminal" evidence="5">
    <location>
        <begin position="4"/>
        <end position="133"/>
    </location>
</feature>
<dbReference type="Gene3D" id="3.90.110.10">
    <property type="entry name" value="Lactate dehydrogenase/glycoside hydrolase, family 4, C-terminal"/>
    <property type="match status" value="1"/>
</dbReference>
<organism evidence="7 8">
    <name type="scientific">Streptomyces castrisilvae</name>
    <dbReference type="NCBI Taxonomy" id="3033811"/>
    <lineage>
        <taxon>Bacteria</taxon>
        <taxon>Bacillati</taxon>
        <taxon>Actinomycetota</taxon>
        <taxon>Actinomycetes</taxon>
        <taxon>Kitasatosporales</taxon>
        <taxon>Streptomycetaceae</taxon>
        <taxon>Streptomyces</taxon>
    </lineage>
</organism>
<dbReference type="Proteomes" id="UP001239522">
    <property type="component" value="Chromosome"/>
</dbReference>
<proteinExistence type="inferred from homology"/>
<feature type="domain" description="Lactate/malate dehydrogenase C-terminal" evidence="6">
    <location>
        <begin position="146"/>
        <end position="191"/>
    </location>
</feature>
<protein>
    <submittedName>
        <fullName evidence="7">Lactate dehydrogenase</fullName>
    </submittedName>
</protein>
<dbReference type="PANTHER" id="PTHR43128">
    <property type="entry name" value="L-2-HYDROXYCARBOXYLATE DEHYDROGENASE (NAD(P)(+))"/>
    <property type="match status" value="1"/>
</dbReference>
<dbReference type="InterPro" id="IPR036291">
    <property type="entry name" value="NAD(P)-bd_dom_sf"/>
</dbReference>
<keyword evidence="2 4" id="KW-0560">Oxidoreductase</keyword>
<keyword evidence="8" id="KW-1185">Reference proteome</keyword>
<evidence type="ECO:0000313" key="7">
    <source>
        <dbReference type="EMBL" id="WLQ37128.1"/>
    </source>
</evidence>
<dbReference type="SUPFAM" id="SSF56327">
    <property type="entry name" value="LDH C-terminal domain-like"/>
    <property type="match status" value="1"/>
</dbReference>
<evidence type="ECO:0000256" key="3">
    <source>
        <dbReference type="ARBA" id="ARBA00023027"/>
    </source>
</evidence>
<dbReference type="InterPro" id="IPR001557">
    <property type="entry name" value="L-lactate/malate_DH"/>
</dbReference>
<name>A0ABY9HRE8_9ACTN</name>
<dbReference type="Gene3D" id="3.40.50.720">
    <property type="entry name" value="NAD(P)-binding Rossmann-like Domain"/>
    <property type="match status" value="1"/>
</dbReference>
<evidence type="ECO:0000259" key="5">
    <source>
        <dbReference type="Pfam" id="PF00056"/>
    </source>
</evidence>
<keyword evidence="3" id="KW-0520">NAD</keyword>
<dbReference type="RefSeq" id="WP_306059052.1">
    <property type="nucleotide sequence ID" value="NZ_CP120997.1"/>
</dbReference>
<dbReference type="PIRSF" id="PIRSF000102">
    <property type="entry name" value="Lac_mal_DH"/>
    <property type="match status" value="1"/>
</dbReference>
<dbReference type="Pfam" id="PF00056">
    <property type="entry name" value="Ldh_1_N"/>
    <property type="match status" value="1"/>
</dbReference>
<dbReference type="InterPro" id="IPR022383">
    <property type="entry name" value="Lactate/malate_DH_C"/>
</dbReference>
<dbReference type="Pfam" id="PF02866">
    <property type="entry name" value="Ldh_1_C"/>
    <property type="match status" value="1"/>
</dbReference>
<dbReference type="EMBL" id="CP120997">
    <property type="protein sequence ID" value="WLQ37128.1"/>
    <property type="molecule type" value="Genomic_DNA"/>
</dbReference>
<evidence type="ECO:0000256" key="4">
    <source>
        <dbReference type="RuleBase" id="RU003369"/>
    </source>
</evidence>
<evidence type="ECO:0000256" key="1">
    <source>
        <dbReference type="ARBA" id="ARBA00006054"/>
    </source>
</evidence>
<sequence>MTAIGIIGAGAVGQGVGALLVHTDWCDTVMVSSRHGRSADGLVTDLEDMSLVSASPVRARRVGLALMKSCDALVLCPRAAFINGHATDIRMAGLTANGLLIRHLAQQLAGFSGPVVVVTNPVDVMTRLYAEVSCSTRVWGIGSSTDTARYRLILARKVGVPAQAVQGHVIGEHGDLAVICASSTTVYGRAVRVPVQAIRAEMAARPGRIAAGIGRVRSGPAAATVAALALVLGVTDGLIELSAPGDNTYLGMPLHFSSGQPTVCLPRLDAGENRDLAAAEVKLQSAYHHLCSTLKEMSAS</sequence>
<dbReference type="InterPro" id="IPR015955">
    <property type="entry name" value="Lactate_DH/Glyco_Ohase_4_C"/>
</dbReference>
<comment type="similarity">
    <text evidence="1">Belongs to the LDH/MDH superfamily. LDH family.</text>
</comment>
<evidence type="ECO:0000313" key="8">
    <source>
        <dbReference type="Proteomes" id="UP001239522"/>
    </source>
</evidence>
<reference evidence="7 8" key="1">
    <citation type="submission" date="2023-03" db="EMBL/GenBank/DDBJ databases">
        <title>Isolation and description of six Streptomyces strains from soil environments, able to metabolize different microbial glucans.</title>
        <authorList>
            <person name="Widen T."/>
            <person name="Larsbrink J."/>
        </authorList>
    </citation>
    <scope>NUCLEOTIDE SEQUENCE [LARGE SCALE GENOMIC DNA]</scope>
    <source>
        <strain evidence="7 8">Mut1</strain>
    </source>
</reference>
<dbReference type="InterPro" id="IPR001236">
    <property type="entry name" value="Lactate/malate_DH_N"/>
</dbReference>
<gene>
    <name evidence="7" type="ORF">P8A18_28470</name>
</gene>
<accession>A0ABY9HRE8</accession>
<evidence type="ECO:0000259" key="6">
    <source>
        <dbReference type="Pfam" id="PF02866"/>
    </source>
</evidence>
<dbReference type="SUPFAM" id="SSF51735">
    <property type="entry name" value="NAD(P)-binding Rossmann-fold domains"/>
    <property type="match status" value="1"/>
</dbReference>
<dbReference type="PRINTS" id="PR00086">
    <property type="entry name" value="LLDHDRGNASE"/>
</dbReference>